<evidence type="ECO:0000256" key="6">
    <source>
        <dbReference type="ARBA" id="ARBA00023081"/>
    </source>
</evidence>
<keyword evidence="5" id="KW-0916">Viral movement protein</keyword>
<evidence type="ECO:0000256" key="8">
    <source>
        <dbReference type="ARBA" id="ARBA00032603"/>
    </source>
</evidence>
<evidence type="ECO:0000256" key="1">
    <source>
        <dbReference type="ARBA" id="ARBA00004621"/>
    </source>
</evidence>
<comment type="subcellular location">
    <subcellularLocation>
        <location evidence="1">Host cell junction</location>
        <location evidence="1">Host plasmodesma</location>
    </subcellularLocation>
</comment>
<dbReference type="EMBL" id="KX525737">
    <property type="protein sequence ID" value="AQS99533.1"/>
    <property type="molecule type" value="Genomic_RNA"/>
</dbReference>
<dbReference type="InterPro" id="IPR000603">
    <property type="entry name" value="MPV"/>
</dbReference>
<comment type="function">
    <text evidence="7">Transports viral genome to neighboring plant cells directly through plasmosdesmata, without any budding. The movement protein allows efficient cell to cell propagation, by bypassing the host cell wall barrier. Acts by forming a tubular structure at the host plasmodesmata, enlarging it enough to allow free passage of virion capsids.</text>
</comment>
<evidence type="ECO:0000256" key="4">
    <source>
        <dbReference type="ARBA" id="ARBA00022448"/>
    </source>
</evidence>
<accession>A0A218KSD7</accession>
<protein>
    <recommendedName>
        <fullName evidence="3">Movement protein</fullName>
    </recommendedName>
    <alternativeName>
        <fullName evidence="8">Protein 3A</fullName>
    </alternativeName>
</protein>
<evidence type="ECO:0000256" key="7">
    <source>
        <dbReference type="ARBA" id="ARBA00025275"/>
    </source>
</evidence>
<evidence type="ECO:0000256" key="5">
    <source>
        <dbReference type="ARBA" id="ARBA00023031"/>
    </source>
</evidence>
<sequence>MAFQGTSRTLTQQSSAATSDELQKILFSPEAIKKMATECDLGRHHWMRADNAISVRPLVPEITHGRIASFFKSGYDAGELSSKGYMSVPQVLCAVTRTVSTDAEGSLRIYLADLGDKELSPIDGQCVTLHNHDLPALVSFQPTYDCPMETVGNRKRCFAVVIERHGYIGYSGTTASVCSNWQARFSSKNNNYTHIAAGKTLVLPFNRLAEQTKPSAVARLLKSQLNNIESSQYVLTNAKINQNARSESEELNVESPPIAIGSFSASRSETFRPQVVNGTLVFS</sequence>
<organism evidence="9">
    <name type="scientific">Cucumber mosaic virus</name>
    <name type="common">cucumber mosaic cucumovirus</name>
    <dbReference type="NCBI Taxonomy" id="12305"/>
    <lineage>
        <taxon>Viruses</taxon>
        <taxon>Riboviria</taxon>
        <taxon>Orthornavirae</taxon>
        <taxon>Kitrinoviricota</taxon>
        <taxon>Alsuviricetes</taxon>
        <taxon>Martellivirales</taxon>
        <taxon>Bromoviridae</taxon>
        <taxon>Cucumovirus</taxon>
        <taxon>Cucumovirus CMV</taxon>
    </lineage>
</organism>
<dbReference type="GO" id="GO:0044219">
    <property type="term" value="C:host cell plasmodesma"/>
    <property type="evidence" value="ECO:0007669"/>
    <property type="project" value="UniProtKB-SubCell"/>
</dbReference>
<proteinExistence type="inferred from homology"/>
<comment type="similarity">
    <text evidence="2">Belongs to the cucumovirus movement protein family.</text>
</comment>
<keyword evidence="4" id="KW-0813">Transport</keyword>
<evidence type="ECO:0000313" key="9">
    <source>
        <dbReference type="EMBL" id="AQS99533.1"/>
    </source>
</evidence>
<dbReference type="GO" id="GO:0046740">
    <property type="term" value="P:transport of virus in host, cell to cell"/>
    <property type="evidence" value="ECO:0007669"/>
    <property type="project" value="UniProtKB-KW"/>
</dbReference>
<reference evidence="9" key="1">
    <citation type="submission" date="2016-07" db="EMBL/GenBank/DDBJ databases">
        <title>Characterization of four infectious Cucumber mosaic virus full-length clones expressing symptoms of varying intensity on Nicotiana benthamiana plants.</title>
        <authorList>
            <person name="Bald-Blume N."/>
            <person name="Maiss E."/>
        </authorList>
    </citation>
    <scope>NUCLEOTIDE SEQUENCE</scope>
    <source>
        <strain evidence="9">PV-0474</strain>
    </source>
</reference>
<keyword evidence="6" id="KW-1031">Host cell junction</keyword>
<evidence type="ECO:0000256" key="2">
    <source>
        <dbReference type="ARBA" id="ARBA00009602"/>
    </source>
</evidence>
<name>A0A218KSD7_9BROM</name>
<evidence type="ECO:0000256" key="3">
    <source>
        <dbReference type="ARBA" id="ARBA00014660"/>
    </source>
</evidence>
<dbReference type="Pfam" id="PF00803">
    <property type="entry name" value="3A"/>
    <property type="match status" value="1"/>
</dbReference>